<reference evidence="2" key="1">
    <citation type="journal article" date="2021" name="Proc. Natl. Acad. Sci. U.S.A.">
        <title>A Catalog of Tens of Thousands of Viruses from Human Metagenomes Reveals Hidden Associations with Chronic Diseases.</title>
        <authorList>
            <person name="Tisza M.J."/>
            <person name="Buck C.B."/>
        </authorList>
    </citation>
    <scope>NUCLEOTIDE SEQUENCE</scope>
    <source>
        <strain evidence="2">Ctxc31</strain>
    </source>
</reference>
<protein>
    <submittedName>
        <fullName evidence="2">Uncharacterized protein</fullName>
    </submittedName>
</protein>
<name>A0A8S5MN86_9CAUD</name>
<accession>A0A8S5MN86</accession>
<dbReference type="EMBL" id="BK014938">
    <property type="protein sequence ID" value="DAD83527.1"/>
    <property type="molecule type" value="Genomic_DNA"/>
</dbReference>
<feature type="region of interest" description="Disordered" evidence="1">
    <location>
        <begin position="412"/>
        <end position="470"/>
    </location>
</feature>
<feature type="compositionally biased region" description="Acidic residues" evidence="1">
    <location>
        <begin position="416"/>
        <end position="442"/>
    </location>
</feature>
<evidence type="ECO:0000256" key="1">
    <source>
        <dbReference type="SAM" id="MobiDB-lite"/>
    </source>
</evidence>
<organism evidence="2">
    <name type="scientific">Siphoviridae sp. ctxc31</name>
    <dbReference type="NCBI Taxonomy" id="2826520"/>
    <lineage>
        <taxon>Viruses</taxon>
        <taxon>Duplodnaviria</taxon>
        <taxon>Heunggongvirae</taxon>
        <taxon>Uroviricota</taxon>
        <taxon>Caudoviricetes</taxon>
    </lineage>
</organism>
<evidence type="ECO:0000313" key="2">
    <source>
        <dbReference type="EMBL" id="DAD83527.1"/>
    </source>
</evidence>
<feature type="region of interest" description="Disordered" evidence="1">
    <location>
        <begin position="303"/>
        <end position="349"/>
    </location>
</feature>
<feature type="compositionally biased region" description="Acidic residues" evidence="1">
    <location>
        <begin position="304"/>
        <end position="318"/>
    </location>
</feature>
<sequence>MQFDRSKFKKTSIEEITVVEKKVNATMGSQGGYTQFISPVEGENIFRILPSVKGICYAPLKTSKLKVEKINYDENGKKVGTEIKESNVFCADVHGPNLLKGKDPIVTYISYVQKKAEEEIQDAKEREKYLFPINGGYVKGSWVFGINPMLAYVAYVVPSDSNEIRKLQLRPAWLKRMKEISVEQSEDDTLSLDVFSGVDDGYPLRIVVGKDSKGKKKTYTLSAVTPKKSQSWEEFFEENAISDEILEELSELTPLSDMYIDSYGVKDFKMALDGLKRFDEEIGYDIFADDAFLNELDEMASMLPEDETETEDPDEEDEAPKRRPASSKPVNKPTTKKTEPAVQRPAAAAKVSEVKKYPPLIKLKAFLEEYIEREYEGTETLPDLSIVELRDWYDLAQAGKLLPFDLYKEDSNAVPFDDEAEDPEAEDPDEEGSEEGEAEDPIDESKTASSSSLASTRDRLSALRNKLTKK</sequence>
<proteinExistence type="predicted"/>